<gene>
    <name evidence="2" type="ORF">GCM10010517_60000</name>
</gene>
<proteinExistence type="predicted"/>
<evidence type="ECO:0000313" key="3">
    <source>
        <dbReference type="Proteomes" id="UP001500831"/>
    </source>
</evidence>
<dbReference type="InterPro" id="IPR026634">
    <property type="entry name" value="TPST-like"/>
</dbReference>
<dbReference type="Pfam" id="PF13469">
    <property type="entry name" value="Sulfotransfer_3"/>
    <property type="match status" value="1"/>
</dbReference>
<comment type="caution">
    <text evidence="2">The sequence shown here is derived from an EMBL/GenBank/DDBJ whole genome shotgun (WGS) entry which is preliminary data.</text>
</comment>
<sequence length="291" mass="33085">MRSFLIGTGRCGSTLVYEVLARHPQVGFVSGLDNRWARTPGPVRRHGGTIYRRIPPGLALRSGMRFGPSEAYAALSREVSPVIADPFRDLTAADATPWLAARLRRFFRNRASGGPEHFMHKFTGWPRAGLLHEVFPDARFVHIVRDGRAVANSLAQMPWWRGHLGPEGWRFGPLPSGYAEEWDEAGRCMVHLAGIGWKTMMDAYETAREAVPAELWLELRYEDVLADPRKHLDMILQFLGLPWTAGFERDLARRTFSGRRAEAFREDLTPRQLALLDRSLSGHLHRYGYRL</sequence>
<dbReference type="RefSeq" id="WP_344978585.1">
    <property type="nucleotide sequence ID" value="NZ_BAAAVI010000055.1"/>
</dbReference>
<dbReference type="PANTHER" id="PTHR12788:SF10">
    <property type="entry name" value="PROTEIN-TYROSINE SULFOTRANSFERASE"/>
    <property type="match status" value="1"/>
</dbReference>
<keyword evidence="1" id="KW-0808">Transferase</keyword>
<dbReference type="EMBL" id="BAAAVI010000055">
    <property type="protein sequence ID" value="GAA2895280.1"/>
    <property type="molecule type" value="Genomic_DNA"/>
</dbReference>
<reference evidence="2 3" key="1">
    <citation type="journal article" date="2019" name="Int. J. Syst. Evol. Microbiol.">
        <title>The Global Catalogue of Microorganisms (GCM) 10K type strain sequencing project: providing services to taxonomists for standard genome sequencing and annotation.</title>
        <authorList>
            <consortium name="The Broad Institute Genomics Platform"/>
            <consortium name="The Broad Institute Genome Sequencing Center for Infectious Disease"/>
            <person name="Wu L."/>
            <person name="Ma J."/>
        </authorList>
    </citation>
    <scope>NUCLEOTIDE SEQUENCE [LARGE SCALE GENOMIC DNA]</scope>
    <source>
        <strain evidence="2 3">JCM 6242</strain>
    </source>
</reference>
<dbReference type="Proteomes" id="UP001500831">
    <property type="component" value="Unassembled WGS sequence"/>
</dbReference>
<keyword evidence="3" id="KW-1185">Reference proteome</keyword>
<name>A0ABN3W4H3_9ACTN</name>
<dbReference type="SUPFAM" id="SSF52540">
    <property type="entry name" value="P-loop containing nucleoside triphosphate hydrolases"/>
    <property type="match status" value="1"/>
</dbReference>
<organism evidence="2 3">
    <name type="scientific">Streptosporangium fragile</name>
    <dbReference type="NCBI Taxonomy" id="46186"/>
    <lineage>
        <taxon>Bacteria</taxon>
        <taxon>Bacillati</taxon>
        <taxon>Actinomycetota</taxon>
        <taxon>Actinomycetes</taxon>
        <taxon>Streptosporangiales</taxon>
        <taxon>Streptosporangiaceae</taxon>
        <taxon>Streptosporangium</taxon>
    </lineage>
</organism>
<dbReference type="InterPro" id="IPR027417">
    <property type="entry name" value="P-loop_NTPase"/>
</dbReference>
<dbReference type="PANTHER" id="PTHR12788">
    <property type="entry name" value="PROTEIN-TYROSINE SULFOTRANSFERASE 2"/>
    <property type="match status" value="1"/>
</dbReference>
<dbReference type="Gene3D" id="3.40.50.300">
    <property type="entry name" value="P-loop containing nucleotide triphosphate hydrolases"/>
    <property type="match status" value="1"/>
</dbReference>
<protein>
    <recommendedName>
        <fullName evidence="4">Sulfotransferase</fullName>
    </recommendedName>
</protein>
<evidence type="ECO:0000256" key="1">
    <source>
        <dbReference type="ARBA" id="ARBA00022679"/>
    </source>
</evidence>
<evidence type="ECO:0008006" key="4">
    <source>
        <dbReference type="Google" id="ProtNLM"/>
    </source>
</evidence>
<evidence type="ECO:0000313" key="2">
    <source>
        <dbReference type="EMBL" id="GAA2895280.1"/>
    </source>
</evidence>
<accession>A0ABN3W4H3</accession>